<dbReference type="AlphaFoldDB" id="A0A1M5ABY1"/>
<name>A0A1M5ABY1_9BACT</name>
<evidence type="ECO:0008006" key="4">
    <source>
        <dbReference type="Google" id="ProtNLM"/>
    </source>
</evidence>
<keyword evidence="3" id="KW-1185">Reference proteome</keyword>
<dbReference type="OrthoDB" id="1065092at2"/>
<evidence type="ECO:0000313" key="2">
    <source>
        <dbReference type="EMBL" id="SHF27831.1"/>
    </source>
</evidence>
<reference evidence="2 3" key="1">
    <citation type="submission" date="2016-11" db="EMBL/GenBank/DDBJ databases">
        <authorList>
            <person name="Jaros S."/>
            <person name="Januszkiewicz K."/>
            <person name="Wedrychowicz H."/>
        </authorList>
    </citation>
    <scope>NUCLEOTIDE SEQUENCE [LARGE SCALE GENOMIC DNA]</scope>
    <source>
        <strain evidence="2 3">DSM 26910</strain>
    </source>
</reference>
<keyword evidence="1" id="KW-0732">Signal</keyword>
<evidence type="ECO:0000313" key="3">
    <source>
        <dbReference type="Proteomes" id="UP000184164"/>
    </source>
</evidence>
<proteinExistence type="predicted"/>
<dbReference type="STRING" id="1484053.SAMN05444274_104273"/>
<accession>A0A1M5ABY1</accession>
<dbReference type="RefSeq" id="WP_139249668.1">
    <property type="nucleotide sequence ID" value="NZ_FQUM01000004.1"/>
</dbReference>
<gene>
    <name evidence="2" type="ORF">SAMN05444274_104273</name>
</gene>
<dbReference type="EMBL" id="FQUM01000004">
    <property type="protein sequence ID" value="SHF27831.1"/>
    <property type="molecule type" value="Genomic_DNA"/>
</dbReference>
<evidence type="ECO:0000256" key="1">
    <source>
        <dbReference type="SAM" id="SignalP"/>
    </source>
</evidence>
<feature type="signal peptide" evidence="1">
    <location>
        <begin position="1"/>
        <end position="23"/>
    </location>
</feature>
<feature type="chain" id="PRO_5012522166" description="Outer membrane protein beta-barrel domain-containing protein" evidence="1">
    <location>
        <begin position="24"/>
        <end position="214"/>
    </location>
</feature>
<sequence>MKKTFLLAMSLLLAVAFSIDVKAQEWSTGLDIYSSYVWRGTKFGTGPAFQPSVEFSAGGFAIGAWGSYCVSDDEAAEADLYASYEFVLGESASLAFTVTDYYFPGTSWTEGDSHYFEPMLTLGLGSFSLTGAYMMNSGEGDIYLEAGLSAGAVDLFLGGGDGAYTVDGKFNVCNIGIGTSKELKITDTFSLPVSGAAILNPSSEQFHIVVGISL</sequence>
<dbReference type="Proteomes" id="UP000184164">
    <property type="component" value="Unassembled WGS sequence"/>
</dbReference>
<protein>
    <recommendedName>
        <fullName evidence="4">Outer membrane protein beta-barrel domain-containing protein</fullName>
    </recommendedName>
</protein>
<organism evidence="2 3">
    <name type="scientific">Mariniphaga anaerophila</name>
    <dbReference type="NCBI Taxonomy" id="1484053"/>
    <lineage>
        <taxon>Bacteria</taxon>
        <taxon>Pseudomonadati</taxon>
        <taxon>Bacteroidota</taxon>
        <taxon>Bacteroidia</taxon>
        <taxon>Marinilabiliales</taxon>
        <taxon>Prolixibacteraceae</taxon>
        <taxon>Mariniphaga</taxon>
    </lineage>
</organism>